<comment type="caution">
    <text evidence="2">The sequence shown here is derived from an EMBL/GenBank/DDBJ whole genome shotgun (WGS) entry which is preliminary data.</text>
</comment>
<feature type="region of interest" description="Disordered" evidence="1">
    <location>
        <begin position="502"/>
        <end position="527"/>
    </location>
</feature>
<feature type="compositionally biased region" description="Basic and acidic residues" evidence="1">
    <location>
        <begin position="15"/>
        <end position="25"/>
    </location>
</feature>
<reference evidence="2" key="1">
    <citation type="journal article" date="2020" name="New Phytol.">
        <title>Comparative genomics reveals dynamic genome evolution in host specialist ectomycorrhizal fungi.</title>
        <authorList>
            <person name="Lofgren L.A."/>
            <person name="Nguyen N.H."/>
            <person name="Vilgalys R."/>
            <person name="Ruytinx J."/>
            <person name="Liao H.L."/>
            <person name="Branco S."/>
            <person name="Kuo A."/>
            <person name="LaButti K."/>
            <person name="Lipzen A."/>
            <person name="Andreopoulos W."/>
            <person name="Pangilinan J."/>
            <person name="Riley R."/>
            <person name="Hundley H."/>
            <person name="Na H."/>
            <person name="Barry K."/>
            <person name="Grigoriev I.V."/>
            <person name="Stajich J.E."/>
            <person name="Kennedy P.G."/>
        </authorList>
    </citation>
    <scope>NUCLEOTIDE SEQUENCE</scope>
    <source>
        <strain evidence="2">S12</strain>
    </source>
</reference>
<sequence length="1199" mass="133928">MPTVKRGQPKGMQHNSDKVPKHPRLDGPSGQSSPTSNGGPTCREHSHTPIHSGLLFSLPTSICPVLELLGMSFGPYGFICKISSALVPARLLGGHVGHNHHKRRLPNRTTVYREGLVKHLLKSHGLVATTPCPSPTGDLSGPIQGLQPLWSSMCPHPGCSFWSLMQISRGSVKSQQINTRSHVTAVHPEHAATYLADSFETRWIYRPFNKIVDANDPLVSLVWPLAEGWTPVLPVEDILPSPLQISSHFIPTTPLYPQYSIDLRWPNFITSLGAQADSLRGLIKLMSKKEAQSLRGAKRQLELGLITVRKLYRSYLVDIQTYLSSKGDLQFRQAVTLHTKAHFRALSRLSYYTYSRPLSRCICMLIRWIHAERTGTLAAFGTLHIRRSLAQEYAANMLYHYLITTKIPRPAALLQLLHQLLVTLVKQKFTDLEMMACPTDYALCMGSLADNGGFLLASTATKTCAVLQHNFYTVIIHSARLEDHGHQSFIPFRLDNFTLDPVPDTGEASQPMEESAAAPVPPDEREGADDSAVIVQFEEVEEEFVDDHNDDMDSEEGEFMLPHEAEGEWDFEKEETFHSYYLNGDTAENLDTYYDSQSSLPAQRCSAKFVSRNDQAPGSSSVLNILAENLPYLQPLIASHPSFATPYNQMKTVWFAARLTAFKEQRNYGFIFAEDGTAITMRNGGDISQGILFSDLGRLAETAIADVSEQIMECLPDRCQGLLQQFHGIFSQLVDDLSSPHAIFLQPSNRVLLQPLLDMMLQRLMDPEEPKHHIMCSSSLINEECARQWLDFDERILSPIIVAFLLTCGIPPRHWQFRSLLFQSDSSTGSARNLYLLGSELVIGNPEAKQINQVTRECLWAFPPSLAPLISFYLAIVRPSVIQISGLIHHVNQAHRTHIFSRTFSSTRLEFPHVWNGSDVNAALWAHTSSLDVRLTCNLLRNAVTAMYHQFFPTLSQSESIGTQPVQKAGSNRHRPSEYVPPALGMSFEQARKYISSSHALQVLYGLRYPNNHLADGNSAILGNLKHASLALKEARLCIREEYDLYNAHLSATSGKAAGILDTAPYIRVKEGTIGDEVLRRVLHVVLFGDSKPSVFDRPPPGGYLITDVSRAVVQVAPKIIQAIEEQEHGLEYDLTRQTDIDAIIHFDEVEKKAQTFLATIKNDFPKSWTELCFEVHGLHQKAPSTGGERCWVLRGIPG</sequence>
<dbReference type="AlphaFoldDB" id="A0A9P7DGX8"/>
<dbReference type="EMBL" id="JABBWE010000037">
    <property type="protein sequence ID" value="KAG1792272.1"/>
    <property type="molecule type" value="Genomic_DNA"/>
</dbReference>
<dbReference type="RefSeq" id="XP_041158909.1">
    <property type="nucleotide sequence ID" value="XM_041306794.1"/>
</dbReference>
<protein>
    <submittedName>
        <fullName evidence="2">Uncharacterized protein</fullName>
    </submittedName>
</protein>
<gene>
    <name evidence="2" type="ORF">HD556DRAFT_1444539</name>
</gene>
<keyword evidence="3" id="KW-1185">Reference proteome</keyword>
<feature type="compositionally biased region" description="Polar residues" evidence="1">
    <location>
        <begin position="29"/>
        <end position="39"/>
    </location>
</feature>
<organism evidence="2 3">
    <name type="scientific">Suillus plorans</name>
    <dbReference type="NCBI Taxonomy" id="116603"/>
    <lineage>
        <taxon>Eukaryota</taxon>
        <taxon>Fungi</taxon>
        <taxon>Dikarya</taxon>
        <taxon>Basidiomycota</taxon>
        <taxon>Agaricomycotina</taxon>
        <taxon>Agaricomycetes</taxon>
        <taxon>Agaricomycetidae</taxon>
        <taxon>Boletales</taxon>
        <taxon>Suillineae</taxon>
        <taxon>Suillaceae</taxon>
        <taxon>Suillus</taxon>
    </lineage>
</organism>
<name>A0A9P7DGX8_9AGAM</name>
<accession>A0A9P7DGX8</accession>
<evidence type="ECO:0000313" key="3">
    <source>
        <dbReference type="Proteomes" id="UP000719766"/>
    </source>
</evidence>
<evidence type="ECO:0000313" key="2">
    <source>
        <dbReference type="EMBL" id="KAG1792272.1"/>
    </source>
</evidence>
<dbReference type="OrthoDB" id="2616350at2759"/>
<dbReference type="GeneID" id="64600558"/>
<feature type="region of interest" description="Disordered" evidence="1">
    <location>
        <begin position="1"/>
        <end position="46"/>
    </location>
</feature>
<dbReference type="Proteomes" id="UP000719766">
    <property type="component" value="Unassembled WGS sequence"/>
</dbReference>
<proteinExistence type="predicted"/>
<evidence type="ECO:0000256" key="1">
    <source>
        <dbReference type="SAM" id="MobiDB-lite"/>
    </source>
</evidence>